<proteinExistence type="predicted"/>
<dbReference type="SMR" id="A0A679L8J5"/>
<evidence type="ECO:0000313" key="4">
    <source>
        <dbReference type="WormBase" id="Y54F10BM.22"/>
    </source>
</evidence>
<protein>
    <submittedName>
        <fullName evidence="2">Neuropeptide-Like Protein</fullName>
    </submittedName>
</protein>
<evidence type="ECO:0000313" key="2">
    <source>
        <dbReference type="EMBL" id="CAA9991451.1"/>
    </source>
</evidence>
<keyword evidence="1" id="KW-0732">Signal</keyword>
<dbReference type="Proteomes" id="UP000001940">
    <property type="component" value="Chromosome III"/>
</dbReference>
<dbReference type="WormBase" id="Y54F10BM.22">
    <property type="protein sequence ID" value="CE54178"/>
    <property type="gene ID" value="WBGene00306013"/>
</dbReference>
<feature type="chain" id="PRO_5025513894" evidence="1">
    <location>
        <begin position="23"/>
        <end position="99"/>
    </location>
</feature>
<gene>
    <name evidence="2" type="ORF">CELE_Y54F10BM.22</name>
    <name evidence="2 4" type="ORF">Y54F10BM.22</name>
</gene>
<feature type="signal peptide" evidence="1">
    <location>
        <begin position="1"/>
        <end position="22"/>
    </location>
</feature>
<dbReference type="EMBL" id="BX284603">
    <property type="protein sequence ID" value="CAA9991451.1"/>
    <property type="molecule type" value="Genomic_DNA"/>
</dbReference>
<dbReference type="InParanoid" id="A0A679L8J5"/>
<dbReference type="AlphaFoldDB" id="A0A679L8J5"/>
<evidence type="ECO:0000256" key="1">
    <source>
        <dbReference type="SAM" id="SignalP"/>
    </source>
</evidence>
<dbReference type="AGR" id="WB:WBGene00306013"/>
<name>A0A679L8J5_CAEEL</name>
<dbReference type="OrthoDB" id="5780706at2759"/>
<dbReference type="FunCoup" id="A0A679L8J5">
    <property type="interactions" value="98"/>
</dbReference>
<accession>A0A679L8J5</accession>
<sequence>MRKTTVTLLFLIFFIQISEILTLPINYGASLNSVHSDDLSAEDYQVLRKNETKIERIHRIQQFFKAEHHESTWRDSICSAFHSFSLFPPNCFAAPPNDK</sequence>
<organism evidence="2 3">
    <name type="scientific">Caenorhabditis elegans</name>
    <dbReference type="NCBI Taxonomy" id="6239"/>
    <lineage>
        <taxon>Eukaryota</taxon>
        <taxon>Metazoa</taxon>
        <taxon>Ecdysozoa</taxon>
        <taxon>Nematoda</taxon>
        <taxon>Chromadorea</taxon>
        <taxon>Rhabditida</taxon>
        <taxon>Rhabditina</taxon>
        <taxon>Rhabditomorpha</taxon>
        <taxon>Rhabditoidea</taxon>
        <taxon>Rhabditidae</taxon>
        <taxon>Peloderinae</taxon>
        <taxon>Caenorhabditis</taxon>
    </lineage>
</organism>
<keyword evidence="3" id="KW-1185">Reference proteome</keyword>
<evidence type="ECO:0000313" key="3">
    <source>
        <dbReference type="Proteomes" id="UP000001940"/>
    </source>
</evidence>
<reference evidence="2 3" key="1">
    <citation type="journal article" date="1998" name="Science">
        <title>Genome sequence of the nematode C. elegans: a platform for investigating biology.</title>
        <authorList>
            <consortium name="The C. elegans sequencing consortium"/>
            <person name="Sulson J.E."/>
            <person name="Waterston R."/>
        </authorList>
    </citation>
    <scope>NUCLEOTIDE SEQUENCE [LARGE SCALE GENOMIC DNA]</scope>
    <source>
        <strain evidence="2 3">Bristol N2</strain>
    </source>
</reference>